<sequence>MAFTGFLSAAAAASSSSPRPPDQPLPICSALASYTEEPTSFVLVGGRRSAFVRLRPPDRHHRPCLLPSSTGQSENPDAASMQKRIILTAMYIETFIIFTDCQIELSLDLNDIRVIYEDIGSLRMNENNPTVIHLLREGTN</sequence>
<evidence type="ECO:0000313" key="3">
    <source>
        <dbReference type="Proteomes" id="UP000026960"/>
    </source>
</evidence>
<feature type="region of interest" description="Disordered" evidence="1">
    <location>
        <begin position="58"/>
        <end position="78"/>
    </location>
</feature>
<evidence type="ECO:0000256" key="1">
    <source>
        <dbReference type="SAM" id="MobiDB-lite"/>
    </source>
</evidence>
<dbReference type="Gramene" id="OBART04G00980.1">
    <property type="protein sequence ID" value="OBART04G00980.1"/>
    <property type="gene ID" value="OBART04G00980"/>
</dbReference>
<name>A0A0D3FS17_9ORYZ</name>
<organism evidence="2">
    <name type="scientific">Oryza barthii</name>
    <dbReference type="NCBI Taxonomy" id="65489"/>
    <lineage>
        <taxon>Eukaryota</taxon>
        <taxon>Viridiplantae</taxon>
        <taxon>Streptophyta</taxon>
        <taxon>Embryophyta</taxon>
        <taxon>Tracheophyta</taxon>
        <taxon>Spermatophyta</taxon>
        <taxon>Magnoliopsida</taxon>
        <taxon>Liliopsida</taxon>
        <taxon>Poales</taxon>
        <taxon>Poaceae</taxon>
        <taxon>BOP clade</taxon>
        <taxon>Oryzoideae</taxon>
        <taxon>Oryzeae</taxon>
        <taxon>Oryzinae</taxon>
        <taxon>Oryza</taxon>
    </lineage>
</organism>
<dbReference type="EnsemblPlants" id="OBART04G00980.1">
    <property type="protein sequence ID" value="OBART04G00980.1"/>
    <property type="gene ID" value="OBART04G00980"/>
</dbReference>
<keyword evidence="3" id="KW-1185">Reference proteome</keyword>
<evidence type="ECO:0000313" key="2">
    <source>
        <dbReference type="EnsemblPlants" id="OBART04G00980.1"/>
    </source>
</evidence>
<accession>A0A0D3FS17</accession>
<dbReference type="HOGENOM" id="CLU_152814_0_0_1"/>
<dbReference type="AlphaFoldDB" id="A0A0D3FS17"/>
<dbReference type="Proteomes" id="UP000026960">
    <property type="component" value="Chromosome 4"/>
</dbReference>
<dbReference type="PaxDb" id="65489-OBART04G00980.1"/>
<protein>
    <submittedName>
        <fullName evidence="2">Uncharacterized protein</fullName>
    </submittedName>
</protein>
<proteinExistence type="predicted"/>
<reference evidence="2" key="2">
    <citation type="submission" date="2015-03" db="UniProtKB">
        <authorList>
            <consortium name="EnsemblPlants"/>
        </authorList>
    </citation>
    <scope>IDENTIFICATION</scope>
</reference>
<reference evidence="2" key="1">
    <citation type="journal article" date="2009" name="Rice">
        <title>De Novo Next Generation Sequencing of Plant Genomes.</title>
        <authorList>
            <person name="Rounsley S."/>
            <person name="Marri P.R."/>
            <person name="Yu Y."/>
            <person name="He R."/>
            <person name="Sisneros N."/>
            <person name="Goicoechea J.L."/>
            <person name="Lee S.J."/>
            <person name="Angelova A."/>
            <person name="Kudrna D."/>
            <person name="Luo M."/>
            <person name="Affourtit J."/>
            <person name="Desany B."/>
            <person name="Knight J."/>
            <person name="Niazi F."/>
            <person name="Egholm M."/>
            <person name="Wing R.A."/>
        </authorList>
    </citation>
    <scope>NUCLEOTIDE SEQUENCE [LARGE SCALE GENOMIC DNA]</scope>
    <source>
        <strain evidence="2">cv. IRGC 105608</strain>
    </source>
</reference>